<dbReference type="Gene3D" id="2.30.30.100">
    <property type="match status" value="1"/>
</dbReference>
<evidence type="ECO:0008006" key="3">
    <source>
        <dbReference type="Google" id="ProtNLM"/>
    </source>
</evidence>
<gene>
    <name evidence="1" type="ORF">V7S43_013268</name>
</gene>
<name>A0ABD3F454_9STRA</name>
<sequence length="163" mass="18364">MASESSFFDRFSTLIGQPLRVQLNDGTSADGVLYCIDPETDHLALLCPSGDGYDVKILLAHHVRDIAERPQESAGLPTLAELRQELRKEFSNDSCEDVASMQRRRERLGQFLTKNFIPFEEADGNMHLFGGAATMCAPFRTVQCANEQLLRRLQQLLSQFDKQ</sequence>
<dbReference type="PANTHER" id="PTHR14710">
    <property type="entry name" value="GEM-ASSOCIATED PROTEIN 6"/>
    <property type="match status" value="1"/>
</dbReference>
<evidence type="ECO:0000313" key="2">
    <source>
        <dbReference type="Proteomes" id="UP001632037"/>
    </source>
</evidence>
<proteinExistence type="predicted"/>
<protein>
    <recommendedName>
        <fullName evidence="3">Gem-associated protein 6</fullName>
    </recommendedName>
</protein>
<reference evidence="1 2" key="1">
    <citation type="submission" date="2024-09" db="EMBL/GenBank/DDBJ databases">
        <title>Genome sequencing and assembly of Phytophthora oleae, isolate VK10A, causative agent of rot of olive drupes.</title>
        <authorList>
            <person name="Conti Taguali S."/>
            <person name="Riolo M."/>
            <person name="La Spada F."/>
            <person name="Cacciola S.O."/>
            <person name="Dionisio G."/>
        </authorList>
    </citation>
    <scope>NUCLEOTIDE SEQUENCE [LARGE SCALE GENOMIC DNA]</scope>
    <source>
        <strain evidence="1 2">VK10A</strain>
    </source>
</reference>
<accession>A0ABD3F454</accession>
<organism evidence="1 2">
    <name type="scientific">Phytophthora oleae</name>
    <dbReference type="NCBI Taxonomy" id="2107226"/>
    <lineage>
        <taxon>Eukaryota</taxon>
        <taxon>Sar</taxon>
        <taxon>Stramenopiles</taxon>
        <taxon>Oomycota</taxon>
        <taxon>Peronosporomycetes</taxon>
        <taxon>Peronosporales</taxon>
        <taxon>Peronosporaceae</taxon>
        <taxon>Phytophthora</taxon>
    </lineage>
</organism>
<comment type="caution">
    <text evidence="1">The sequence shown here is derived from an EMBL/GenBank/DDBJ whole genome shotgun (WGS) entry which is preliminary data.</text>
</comment>
<dbReference type="EMBL" id="JBIMZQ010000035">
    <property type="protein sequence ID" value="KAL3661508.1"/>
    <property type="molecule type" value="Genomic_DNA"/>
</dbReference>
<dbReference type="PANTHER" id="PTHR14710:SF2">
    <property type="entry name" value="GEM-ASSOCIATED PROTEIN 6"/>
    <property type="match status" value="1"/>
</dbReference>
<dbReference type="InterPro" id="IPR009422">
    <property type="entry name" value="Gemin6"/>
</dbReference>
<evidence type="ECO:0000313" key="1">
    <source>
        <dbReference type="EMBL" id="KAL3661508.1"/>
    </source>
</evidence>
<dbReference type="Proteomes" id="UP001632037">
    <property type="component" value="Unassembled WGS sequence"/>
</dbReference>
<dbReference type="AlphaFoldDB" id="A0ABD3F454"/>
<keyword evidence="2" id="KW-1185">Reference proteome</keyword>